<dbReference type="InterPro" id="IPR011990">
    <property type="entry name" value="TPR-like_helical_dom_sf"/>
</dbReference>
<comment type="caution">
    <text evidence="2">The sequence shown here is derived from an EMBL/GenBank/DDBJ whole genome shotgun (WGS) entry which is preliminary data.</text>
</comment>
<protein>
    <submittedName>
        <fullName evidence="2">Uncharacterized protein</fullName>
    </submittedName>
</protein>
<keyword evidence="1" id="KW-1133">Transmembrane helix</keyword>
<dbReference type="Gene3D" id="1.25.40.10">
    <property type="entry name" value="Tetratricopeptide repeat domain"/>
    <property type="match status" value="1"/>
</dbReference>
<organism evidence="2 3">
    <name type="scientific">Candidatus Aquicultor secundus</name>
    <dbReference type="NCBI Taxonomy" id="1973895"/>
    <lineage>
        <taxon>Bacteria</taxon>
        <taxon>Bacillati</taxon>
        <taxon>Actinomycetota</taxon>
        <taxon>Candidatus Aquicultoria</taxon>
        <taxon>Candidatus Aquicultorales</taxon>
        <taxon>Candidatus Aquicultoraceae</taxon>
        <taxon>Candidatus Aquicultor</taxon>
    </lineage>
</organism>
<evidence type="ECO:0000313" key="3">
    <source>
        <dbReference type="Proteomes" id="UP000230956"/>
    </source>
</evidence>
<accession>A0A2M7T9I3</accession>
<feature type="transmembrane region" description="Helical" evidence="1">
    <location>
        <begin position="28"/>
        <end position="47"/>
    </location>
</feature>
<name>A0A2M7T9I3_9ACTN</name>
<dbReference type="AlphaFoldDB" id="A0A2M7T9I3"/>
<gene>
    <name evidence="2" type="ORF">COY37_04290</name>
</gene>
<dbReference type="EMBL" id="PFNG01000098">
    <property type="protein sequence ID" value="PIZ40255.1"/>
    <property type="molecule type" value="Genomic_DNA"/>
</dbReference>
<sequence>MGSVVGNAVKGTSRVIEWRVAQGAALKWLALVVVVALSIAALTPPVLEARYSAADSEVRTTMSESALKGACDAAQYLAVQPHYQWFCANLCLDLANDTKDASVARLAITVAKRGLRYSPNYPQLIHTLGTAYLVSARYSRNNKDLGQAEKYLYLALQKAPLDKNTYIDVIMLNLQKGNYDEVIRVSKLLGSIDPQGSRPLISESVAYELKGDKNKADTLLKSAQKLDPGAQSVWNTFLGLAKTSPAPEVKLPSGK</sequence>
<evidence type="ECO:0000313" key="2">
    <source>
        <dbReference type="EMBL" id="PIZ40255.1"/>
    </source>
</evidence>
<proteinExistence type="predicted"/>
<dbReference type="Proteomes" id="UP000230956">
    <property type="component" value="Unassembled WGS sequence"/>
</dbReference>
<reference evidence="3" key="1">
    <citation type="submission" date="2017-09" db="EMBL/GenBank/DDBJ databases">
        <title>Depth-based differentiation of microbial function through sediment-hosted aquifers and enrichment of novel symbionts in the deep terrestrial subsurface.</title>
        <authorList>
            <person name="Probst A.J."/>
            <person name="Ladd B."/>
            <person name="Jarett J.K."/>
            <person name="Geller-Mcgrath D.E."/>
            <person name="Sieber C.M.K."/>
            <person name="Emerson J.B."/>
            <person name="Anantharaman K."/>
            <person name="Thomas B.C."/>
            <person name="Malmstrom R."/>
            <person name="Stieglmeier M."/>
            <person name="Klingl A."/>
            <person name="Woyke T."/>
            <person name="Ryan C.M."/>
            <person name="Banfield J.F."/>
        </authorList>
    </citation>
    <scope>NUCLEOTIDE SEQUENCE [LARGE SCALE GENOMIC DNA]</scope>
</reference>
<keyword evidence="1" id="KW-0812">Transmembrane</keyword>
<dbReference type="SUPFAM" id="SSF48452">
    <property type="entry name" value="TPR-like"/>
    <property type="match status" value="1"/>
</dbReference>
<keyword evidence="1" id="KW-0472">Membrane</keyword>
<evidence type="ECO:0000256" key="1">
    <source>
        <dbReference type="SAM" id="Phobius"/>
    </source>
</evidence>